<evidence type="ECO:0000313" key="3">
    <source>
        <dbReference type="Proteomes" id="UP000503462"/>
    </source>
</evidence>
<keyword evidence="3" id="KW-1185">Reference proteome</keyword>
<reference evidence="2 3" key="1">
    <citation type="journal article" date="2016" name="Sci. Rep.">
        <title>Peltaster fructicola genome reveals evolution from an invasive phytopathogen to an ectophytic parasite.</title>
        <authorList>
            <person name="Xu C."/>
            <person name="Chen H."/>
            <person name="Gleason M.L."/>
            <person name="Xu J.R."/>
            <person name="Liu H."/>
            <person name="Zhang R."/>
            <person name="Sun G."/>
        </authorList>
    </citation>
    <scope>NUCLEOTIDE SEQUENCE [LARGE SCALE GENOMIC DNA]</scope>
    <source>
        <strain evidence="2 3">LNHT1506</strain>
    </source>
</reference>
<dbReference type="AlphaFoldDB" id="A0A6H0XS33"/>
<name>A0A6H0XS33_9PEZI</name>
<gene>
    <name evidence="2" type="ORF">AMS68_002962</name>
</gene>
<proteinExistence type="predicted"/>
<feature type="compositionally biased region" description="Polar residues" evidence="1">
    <location>
        <begin position="292"/>
        <end position="302"/>
    </location>
</feature>
<feature type="region of interest" description="Disordered" evidence="1">
    <location>
        <begin position="27"/>
        <end position="60"/>
    </location>
</feature>
<sequence>MEASEARANARRAVLVMRRQLESSRESNISSRSVLGIAPSTNHNELRQDVDGPADQTSQHNQGIFKEVVSDIAHLAKPLYDPADSIEEATKYSAADAPRFWTRNALPSMKQIPVANAIMQPLKVLYDAPDSVETMAKTAMTSPAKYWQPKKTILPELSQTGKSVVTEGPVKIMYDAADASTEAVGFNSTSSPHYWSPGKLKRAEQPTKQRDADTSNAKMSAARDTIPSSDQRTKSLVQDRVTALQGQPATPVTLNRREDTRTEIEALEHDCETVSPVSVSPQSVGVVPNQQASESRTMSDWRTQPGPVSPVQIFIQQPQPQYPANLRSADYSSRRLDPSRSSTQYRRSRRPRRVLPVLEAQAGDITSGLSDDDTVVRKRHHTERLRSHKSDESLTSLQLATQSLDRALISLNGLLDEAMSMIDHATSSGKHGEVINIINATNDSFRTAKVAQSRRR</sequence>
<feature type="region of interest" description="Disordered" evidence="1">
    <location>
        <begin position="316"/>
        <end position="352"/>
    </location>
</feature>
<feature type="region of interest" description="Disordered" evidence="1">
    <location>
        <begin position="272"/>
        <end position="304"/>
    </location>
</feature>
<dbReference type="Proteomes" id="UP000503462">
    <property type="component" value="Chromosome 2"/>
</dbReference>
<feature type="compositionally biased region" description="Low complexity" evidence="1">
    <location>
        <begin position="274"/>
        <end position="291"/>
    </location>
</feature>
<evidence type="ECO:0000313" key="2">
    <source>
        <dbReference type="EMBL" id="QIW97444.1"/>
    </source>
</evidence>
<accession>A0A6H0XS33</accession>
<feature type="compositionally biased region" description="Basic and acidic residues" evidence="1">
    <location>
        <begin position="201"/>
        <end position="213"/>
    </location>
</feature>
<organism evidence="2 3">
    <name type="scientific">Peltaster fructicola</name>
    <dbReference type="NCBI Taxonomy" id="286661"/>
    <lineage>
        <taxon>Eukaryota</taxon>
        <taxon>Fungi</taxon>
        <taxon>Dikarya</taxon>
        <taxon>Ascomycota</taxon>
        <taxon>Pezizomycotina</taxon>
        <taxon>Dothideomycetes</taxon>
        <taxon>Dothideomycetes incertae sedis</taxon>
        <taxon>Peltaster</taxon>
    </lineage>
</organism>
<feature type="region of interest" description="Disordered" evidence="1">
    <location>
        <begin position="187"/>
        <end position="234"/>
    </location>
</feature>
<dbReference type="EMBL" id="CP051140">
    <property type="protein sequence ID" value="QIW97444.1"/>
    <property type="molecule type" value="Genomic_DNA"/>
</dbReference>
<evidence type="ECO:0000256" key="1">
    <source>
        <dbReference type="SAM" id="MobiDB-lite"/>
    </source>
</evidence>
<protein>
    <submittedName>
        <fullName evidence="2">Uncharacterized protein</fullName>
    </submittedName>
</protein>